<keyword evidence="1" id="KW-0472">Membrane</keyword>
<feature type="transmembrane region" description="Helical" evidence="1">
    <location>
        <begin position="54"/>
        <end position="75"/>
    </location>
</feature>
<dbReference type="Proteomes" id="UP001055658">
    <property type="component" value="Chromosome"/>
</dbReference>
<sequence>MKPKGSSITDSLLWFLIAIFLAIWLGSQLYWAAVNLEIQDLRVAGVVSFSTRPAWFSFVVSIKAVAWCFSIFVVYKYAKSKLVKSTT</sequence>
<proteinExistence type="predicted"/>
<accession>A0ABY4VJZ3</accession>
<evidence type="ECO:0000256" key="1">
    <source>
        <dbReference type="SAM" id="Phobius"/>
    </source>
</evidence>
<dbReference type="EMBL" id="CP092418">
    <property type="protein sequence ID" value="USD22787.1"/>
    <property type="molecule type" value="Genomic_DNA"/>
</dbReference>
<reference evidence="2" key="1">
    <citation type="submission" date="2022-02" db="EMBL/GenBank/DDBJ databases">
        <title>Coral-associated bacteria.</title>
        <authorList>
            <person name="Tang K."/>
            <person name="Wang X."/>
        </authorList>
    </citation>
    <scope>NUCLEOTIDE SEQUENCE</scope>
    <source>
        <strain evidence="2">SCSIO 43006</strain>
    </source>
</reference>
<dbReference type="RefSeq" id="WP_252085140.1">
    <property type="nucleotide sequence ID" value="NZ_CP092418.1"/>
</dbReference>
<keyword evidence="3" id="KW-1185">Reference proteome</keyword>
<protein>
    <submittedName>
        <fullName evidence="2">Uncharacterized protein</fullName>
    </submittedName>
</protein>
<organism evidence="2 3">
    <name type="scientific">Microbulbifer variabilis</name>
    <dbReference type="NCBI Taxonomy" id="266805"/>
    <lineage>
        <taxon>Bacteria</taxon>
        <taxon>Pseudomonadati</taxon>
        <taxon>Pseudomonadota</taxon>
        <taxon>Gammaproteobacteria</taxon>
        <taxon>Cellvibrionales</taxon>
        <taxon>Microbulbiferaceae</taxon>
        <taxon>Microbulbifer</taxon>
    </lineage>
</organism>
<name>A0ABY4VJZ3_9GAMM</name>
<gene>
    <name evidence="2" type="ORF">MJO52_06520</name>
</gene>
<keyword evidence="1" id="KW-0812">Transmembrane</keyword>
<evidence type="ECO:0000313" key="2">
    <source>
        <dbReference type="EMBL" id="USD22787.1"/>
    </source>
</evidence>
<feature type="transmembrane region" description="Helical" evidence="1">
    <location>
        <begin position="12"/>
        <end position="34"/>
    </location>
</feature>
<evidence type="ECO:0000313" key="3">
    <source>
        <dbReference type="Proteomes" id="UP001055658"/>
    </source>
</evidence>
<keyword evidence="1" id="KW-1133">Transmembrane helix</keyword>